<dbReference type="EMBL" id="SKBQ01000013">
    <property type="protein sequence ID" value="TPX17503.1"/>
    <property type="molecule type" value="Genomic_DNA"/>
</dbReference>
<evidence type="ECO:0000313" key="3">
    <source>
        <dbReference type="Proteomes" id="UP000319257"/>
    </source>
</evidence>
<keyword evidence="3" id="KW-1185">Reference proteome</keyword>
<feature type="signal peptide" evidence="1">
    <location>
        <begin position="1"/>
        <end position="15"/>
    </location>
</feature>
<dbReference type="InParanoid" id="A0A507BD86"/>
<reference evidence="2 3" key="1">
    <citation type="submission" date="2019-06" db="EMBL/GenBank/DDBJ databases">
        <title>Draft genome sequence of the filamentous fungus Phialemoniopsis curvata isolated from diesel fuel.</title>
        <authorList>
            <person name="Varaljay V.A."/>
            <person name="Lyon W.J."/>
            <person name="Crouch A.L."/>
            <person name="Drake C.E."/>
            <person name="Hollomon J.M."/>
            <person name="Nadeau L.J."/>
            <person name="Nunn H.S."/>
            <person name="Stevenson B.S."/>
            <person name="Bojanowski C.L."/>
            <person name="Crookes-Goodson W.J."/>
        </authorList>
    </citation>
    <scope>NUCLEOTIDE SEQUENCE [LARGE SCALE GENOMIC DNA]</scope>
    <source>
        <strain evidence="2 3">D216</strain>
    </source>
</reference>
<protein>
    <submittedName>
        <fullName evidence="2">Uncharacterized protein</fullName>
    </submittedName>
</protein>
<evidence type="ECO:0000313" key="2">
    <source>
        <dbReference type="EMBL" id="TPX17503.1"/>
    </source>
</evidence>
<accession>A0A507BD86</accession>
<dbReference type="AlphaFoldDB" id="A0A507BD86"/>
<dbReference type="GeneID" id="41970593"/>
<gene>
    <name evidence="2" type="ORF">E0L32_003146</name>
</gene>
<sequence>MLFVLALMTSALVAAQGSFYDPARNVTCQVGSGGNMTCQAGGSDGRIQLSAVRLPHLLGGADQLHIDYYIFLVQAYVVVVENVVLIRQAGYDFEAPIHFLQPSSNLFDPPHLVGPQGSVEWFAEKSTGCRHQASLLVLLRGSGMVQVRRDRGCSL</sequence>
<name>A0A507BD86_9PEZI</name>
<comment type="caution">
    <text evidence="2">The sequence shown here is derived from an EMBL/GenBank/DDBJ whole genome shotgun (WGS) entry which is preliminary data.</text>
</comment>
<feature type="chain" id="PRO_5021496968" evidence="1">
    <location>
        <begin position="16"/>
        <end position="155"/>
    </location>
</feature>
<dbReference type="Proteomes" id="UP000319257">
    <property type="component" value="Unassembled WGS sequence"/>
</dbReference>
<organism evidence="2 3">
    <name type="scientific">Thyridium curvatum</name>
    <dbReference type="NCBI Taxonomy" id="1093900"/>
    <lineage>
        <taxon>Eukaryota</taxon>
        <taxon>Fungi</taxon>
        <taxon>Dikarya</taxon>
        <taxon>Ascomycota</taxon>
        <taxon>Pezizomycotina</taxon>
        <taxon>Sordariomycetes</taxon>
        <taxon>Sordariomycetidae</taxon>
        <taxon>Thyridiales</taxon>
        <taxon>Thyridiaceae</taxon>
        <taxon>Thyridium</taxon>
    </lineage>
</organism>
<keyword evidence="1" id="KW-0732">Signal</keyword>
<dbReference type="RefSeq" id="XP_030999214.1">
    <property type="nucleotide sequence ID" value="XM_031137414.1"/>
</dbReference>
<proteinExistence type="predicted"/>
<evidence type="ECO:0000256" key="1">
    <source>
        <dbReference type="SAM" id="SignalP"/>
    </source>
</evidence>